<dbReference type="Pfam" id="PF12802">
    <property type="entry name" value="MarR_2"/>
    <property type="match status" value="1"/>
</dbReference>
<dbReference type="PROSITE" id="PS50995">
    <property type="entry name" value="HTH_MARR_2"/>
    <property type="match status" value="1"/>
</dbReference>
<dbReference type="PRINTS" id="PR00598">
    <property type="entry name" value="HTHMARR"/>
</dbReference>
<keyword evidence="1" id="KW-0805">Transcription regulation</keyword>
<dbReference type="GO" id="GO:0003700">
    <property type="term" value="F:DNA-binding transcription factor activity"/>
    <property type="evidence" value="ECO:0007669"/>
    <property type="project" value="InterPro"/>
</dbReference>
<organism evidence="5 6">
    <name type="scientific">Alteromonas lipolytica</name>
    <dbReference type="NCBI Taxonomy" id="1856405"/>
    <lineage>
        <taxon>Bacteria</taxon>
        <taxon>Pseudomonadati</taxon>
        <taxon>Pseudomonadota</taxon>
        <taxon>Gammaproteobacteria</taxon>
        <taxon>Alteromonadales</taxon>
        <taxon>Alteromonadaceae</taxon>
        <taxon>Alteromonas/Salinimonas group</taxon>
        <taxon>Alteromonas</taxon>
    </lineage>
</organism>
<dbReference type="EMBL" id="MJIC01000015">
    <property type="protein sequence ID" value="OFI33513.1"/>
    <property type="molecule type" value="Genomic_DNA"/>
</dbReference>
<dbReference type="InterPro" id="IPR036388">
    <property type="entry name" value="WH-like_DNA-bd_sf"/>
</dbReference>
<dbReference type="SMART" id="SM00347">
    <property type="entry name" value="HTH_MARR"/>
    <property type="match status" value="1"/>
</dbReference>
<dbReference type="PROSITE" id="PS01117">
    <property type="entry name" value="HTH_MARR_1"/>
    <property type="match status" value="1"/>
</dbReference>
<protein>
    <recommendedName>
        <fullName evidence="4">HTH marR-type domain-containing protein</fullName>
    </recommendedName>
</protein>
<evidence type="ECO:0000259" key="4">
    <source>
        <dbReference type="PROSITE" id="PS50995"/>
    </source>
</evidence>
<evidence type="ECO:0000313" key="6">
    <source>
        <dbReference type="Proteomes" id="UP000176037"/>
    </source>
</evidence>
<feature type="domain" description="HTH marR-type" evidence="4">
    <location>
        <begin position="1"/>
        <end position="148"/>
    </location>
</feature>
<gene>
    <name evidence="5" type="ORF">BFC17_04450</name>
</gene>
<evidence type="ECO:0000256" key="2">
    <source>
        <dbReference type="ARBA" id="ARBA00023125"/>
    </source>
</evidence>
<comment type="caution">
    <text evidence="5">The sequence shown here is derived from an EMBL/GenBank/DDBJ whole genome shotgun (WGS) entry which is preliminary data.</text>
</comment>
<keyword evidence="6" id="KW-1185">Reference proteome</keyword>
<dbReference type="GO" id="GO:0006950">
    <property type="term" value="P:response to stress"/>
    <property type="evidence" value="ECO:0007669"/>
    <property type="project" value="TreeGrafter"/>
</dbReference>
<evidence type="ECO:0000256" key="1">
    <source>
        <dbReference type="ARBA" id="ARBA00023015"/>
    </source>
</evidence>
<dbReference type="PANTHER" id="PTHR33164">
    <property type="entry name" value="TRANSCRIPTIONAL REGULATOR, MARR FAMILY"/>
    <property type="match status" value="1"/>
</dbReference>
<dbReference type="InterPro" id="IPR039422">
    <property type="entry name" value="MarR/SlyA-like"/>
</dbReference>
<evidence type="ECO:0000313" key="5">
    <source>
        <dbReference type="EMBL" id="OFI33513.1"/>
    </source>
</evidence>
<dbReference type="InterPro" id="IPR000835">
    <property type="entry name" value="HTH_MarR-typ"/>
</dbReference>
<sequence>MDKKLTKNKINWGRTVDFLAAQLRSAQMGVYNHFVDWFSATGLSPKKFGVLYVISLNPGVNQRQLANVLSTERAAFGETLARLEEMGLIERQQCQIDKRAKVATITPKGSEVLESVLEEISEQEASFTACLSDPERQMLIALLLKVNARIR</sequence>
<dbReference type="PANTHER" id="PTHR33164:SF89">
    <property type="entry name" value="MARR FAMILY REGULATORY PROTEIN"/>
    <property type="match status" value="1"/>
</dbReference>
<proteinExistence type="predicted"/>
<reference evidence="5 6" key="1">
    <citation type="submission" date="2016-09" db="EMBL/GenBank/DDBJ databases">
        <title>Alteromonas lipolytica, a new species isolated from sea water.</title>
        <authorList>
            <person name="Wu Y.-H."/>
            <person name="Cheng H."/>
            <person name="Xu X.-W."/>
        </authorList>
    </citation>
    <scope>NUCLEOTIDE SEQUENCE [LARGE SCALE GENOMIC DNA]</scope>
    <source>
        <strain evidence="5 6">JW12</strain>
    </source>
</reference>
<dbReference type="InterPro" id="IPR023187">
    <property type="entry name" value="Tscrpt_reg_MarR-type_CS"/>
</dbReference>
<name>A0A1E8FDG2_9ALTE</name>
<evidence type="ECO:0000256" key="3">
    <source>
        <dbReference type="ARBA" id="ARBA00023163"/>
    </source>
</evidence>
<dbReference type="STRING" id="1856405.BFC17_04450"/>
<accession>A0A1E8FDG2</accession>
<dbReference type="OrthoDB" id="5296557at2"/>
<dbReference type="AlphaFoldDB" id="A0A1E8FDG2"/>
<dbReference type="RefSeq" id="WP_070177889.1">
    <property type="nucleotide sequence ID" value="NZ_BMJR01000002.1"/>
</dbReference>
<dbReference type="Gene3D" id="1.10.10.10">
    <property type="entry name" value="Winged helix-like DNA-binding domain superfamily/Winged helix DNA-binding domain"/>
    <property type="match status" value="1"/>
</dbReference>
<dbReference type="SUPFAM" id="SSF46785">
    <property type="entry name" value="Winged helix' DNA-binding domain"/>
    <property type="match status" value="1"/>
</dbReference>
<keyword evidence="3" id="KW-0804">Transcription</keyword>
<dbReference type="InterPro" id="IPR036390">
    <property type="entry name" value="WH_DNA-bd_sf"/>
</dbReference>
<dbReference type="Proteomes" id="UP000176037">
    <property type="component" value="Unassembled WGS sequence"/>
</dbReference>
<keyword evidence="2" id="KW-0238">DNA-binding</keyword>
<dbReference type="GO" id="GO:0003677">
    <property type="term" value="F:DNA binding"/>
    <property type="evidence" value="ECO:0007669"/>
    <property type="project" value="UniProtKB-KW"/>
</dbReference>